<dbReference type="Pfam" id="PF00072">
    <property type="entry name" value="Response_reg"/>
    <property type="match status" value="1"/>
</dbReference>
<protein>
    <submittedName>
        <fullName evidence="4">Mycobacterial persistence regulator A</fullName>
    </submittedName>
</protein>
<evidence type="ECO:0000256" key="1">
    <source>
        <dbReference type="ARBA" id="ARBA00022553"/>
    </source>
</evidence>
<dbReference type="AlphaFoldDB" id="A0A078KR10"/>
<dbReference type="PROSITE" id="PS50110">
    <property type="entry name" value="RESPONSE_REGULATORY"/>
    <property type="match status" value="1"/>
</dbReference>
<dbReference type="SUPFAM" id="SSF52172">
    <property type="entry name" value="CheY-like"/>
    <property type="match status" value="1"/>
</dbReference>
<evidence type="ECO:0000313" key="5">
    <source>
        <dbReference type="Proteomes" id="UP000044071"/>
    </source>
</evidence>
<feature type="domain" description="Response regulatory" evidence="3">
    <location>
        <begin position="4"/>
        <end position="121"/>
    </location>
</feature>
<dbReference type="eggNOG" id="COG2204">
    <property type="taxonomic scope" value="Bacteria"/>
</dbReference>
<dbReference type="InterPro" id="IPR011006">
    <property type="entry name" value="CheY-like_superfamily"/>
</dbReference>
<dbReference type="SMART" id="SM00448">
    <property type="entry name" value="REC"/>
    <property type="match status" value="1"/>
</dbReference>
<dbReference type="RefSeq" id="WP_043873288.1">
    <property type="nucleotide sequence ID" value="NZ_CCVW01000001.1"/>
</dbReference>
<dbReference type="InterPro" id="IPR001789">
    <property type="entry name" value="Sig_transdc_resp-reg_receiver"/>
</dbReference>
<keyword evidence="5" id="KW-1185">Reference proteome</keyword>
<evidence type="ECO:0000256" key="2">
    <source>
        <dbReference type="PROSITE-ProRule" id="PRU00169"/>
    </source>
</evidence>
<dbReference type="Gene3D" id="3.40.50.2300">
    <property type="match status" value="1"/>
</dbReference>
<sequence length="126" mass="14033">MNKAILAIDDDQAIRKSFVYALEETDFNIEVAESGEIGINKIKTGNYQLVFLDLKMPGMNGVETLKKIRETHPDLTVYIVTAFHPEYFAELKPLSTVGIGFELLNKPVGAEEIIEVAMFVCNQPAV</sequence>
<keyword evidence="1 2" id="KW-0597">Phosphoprotein</keyword>
<dbReference type="EMBL" id="CCSB01000001">
    <property type="protein sequence ID" value="CDZ76855.1"/>
    <property type="molecule type" value="Genomic_DNA"/>
</dbReference>
<name>A0A078KR10_9GAMM</name>
<dbReference type="InterPro" id="IPR050595">
    <property type="entry name" value="Bact_response_regulator"/>
</dbReference>
<proteinExistence type="predicted"/>
<evidence type="ECO:0000313" key="4">
    <source>
        <dbReference type="EMBL" id="CDZ76855.1"/>
    </source>
</evidence>
<dbReference type="PANTHER" id="PTHR44591:SF3">
    <property type="entry name" value="RESPONSE REGULATORY DOMAIN-CONTAINING PROTEIN"/>
    <property type="match status" value="1"/>
</dbReference>
<dbReference type="STRING" id="1034943.BN59_01131"/>
<dbReference type="GO" id="GO:0000160">
    <property type="term" value="P:phosphorelay signal transduction system"/>
    <property type="evidence" value="ECO:0007669"/>
    <property type="project" value="InterPro"/>
</dbReference>
<dbReference type="OrthoDB" id="5700660at2"/>
<reference evidence="4 5" key="1">
    <citation type="submission" date="2014-06" db="EMBL/GenBank/DDBJ databases">
        <authorList>
            <person name="Urmite Genomes Urmite Genomes"/>
        </authorList>
    </citation>
    <scope>NUCLEOTIDE SEQUENCE [LARGE SCALE GENOMIC DNA]</scope>
</reference>
<gene>
    <name evidence="4" type="primary">mprA</name>
    <name evidence="4" type="ORF">BN59_01131</name>
</gene>
<dbReference type="PANTHER" id="PTHR44591">
    <property type="entry name" value="STRESS RESPONSE REGULATOR PROTEIN 1"/>
    <property type="match status" value="1"/>
</dbReference>
<accession>A0A078KR10</accession>
<evidence type="ECO:0000259" key="3">
    <source>
        <dbReference type="PROSITE" id="PS50110"/>
    </source>
</evidence>
<organism evidence="4 5">
    <name type="scientific">Legionella massiliensis</name>
    <dbReference type="NCBI Taxonomy" id="1034943"/>
    <lineage>
        <taxon>Bacteria</taxon>
        <taxon>Pseudomonadati</taxon>
        <taxon>Pseudomonadota</taxon>
        <taxon>Gammaproteobacteria</taxon>
        <taxon>Legionellales</taxon>
        <taxon>Legionellaceae</taxon>
        <taxon>Legionella</taxon>
    </lineage>
</organism>
<feature type="modified residue" description="4-aspartylphosphate" evidence="2">
    <location>
        <position position="53"/>
    </location>
</feature>
<dbReference type="Proteomes" id="UP000044071">
    <property type="component" value="Unassembled WGS sequence"/>
</dbReference>